<evidence type="ECO:0000313" key="2">
    <source>
        <dbReference type="EMBL" id="BAC18432.1"/>
    </source>
</evidence>
<dbReference type="PANTHER" id="PTHR34580">
    <property type="match status" value="1"/>
</dbReference>
<organism evidence="2 3">
    <name type="scientific">Corynebacterium efficiens (strain DSM 44549 / YS-314 / AJ 12310 / JCM 11189 / NBRC 100395)</name>
    <dbReference type="NCBI Taxonomy" id="196164"/>
    <lineage>
        <taxon>Bacteria</taxon>
        <taxon>Bacillati</taxon>
        <taxon>Actinomycetota</taxon>
        <taxon>Actinomycetes</taxon>
        <taxon>Mycobacteriales</taxon>
        <taxon>Corynebacteriaceae</taxon>
        <taxon>Corynebacterium</taxon>
    </lineage>
</organism>
<proteinExistence type="predicted"/>
<sequence>MANRRDDLERQINLTFAFLSAESYDRKYLTQSWIHTNLEGYRHLSGDAFRKALRRDLATLRKIGVPIDDHTITSGPDEGKQAYSLDPDGYELQDIDFTAEEAAVLGLAGEMGQELELGAFARSGWTKIAASGANRDLGAAGMAVSTAGDLRTLSAVDFDAILHARRLGRRISFAYTRNRTEAPELRTMDPWGLVPERDRIYLVGHDLDRDQVRCFRVTRTSQVRVLDDQVENPAPPAANLQEVVRAQLRRGSELVDAHLIVEQGRAVALTSEGTPLGDNRWLLKDVDRTWLVRTAAAHAPEAVVTQPQDVIDEVVALLTTAHERSS</sequence>
<accession>C8NNT1</accession>
<dbReference type="InterPro" id="IPR026881">
    <property type="entry name" value="WYL_dom"/>
</dbReference>
<dbReference type="PROSITE" id="PS52050">
    <property type="entry name" value="WYL"/>
    <property type="match status" value="1"/>
</dbReference>
<dbReference type="RefSeq" id="WP_006767622.1">
    <property type="nucleotide sequence ID" value="NC_004369.1"/>
</dbReference>
<dbReference type="OrthoDB" id="3268930at2"/>
<dbReference type="HOGENOM" id="CLU_041141_3_0_11"/>
<dbReference type="Pfam" id="PF13280">
    <property type="entry name" value="WYL"/>
    <property type="match status" value="1"/>
</dbReference>
<evidence type="ECO:0000259" key="1">
    <source>
        <dbReference type="Pfam" id="PF13280"/>
    </source>
</evidence>
<dbReference type="AlphaFoldDB" id="Q8FTE7"/>
<keyword evidence="3" id="KW-1185">Reference proteome</keyword>
<name>Q8FTE7_COREF</name>
<dbReference type="PANTHER" id="PTHR34580:SF3">
    <property type="entry name" value="PROTEIN PAFB"/>
    <property type="match status" value="1"/>
</dbReference>
<protein>
    <recommendedName>
        <fullName evidence="1">WYL domain-containing protein</fullName>
    </recommendedName>
</protein>
<dbReference type="InterPro" id="IPR051534">
    <property type="entry name" value="CBASS_pafABC_assoc_protein"/>
</dbReference>
<reference evidence="2 3" key="1">
    <citation type="journal article" date="2003" name="Genome Res.">
        <title>Comparative complete genome sequence analysis of the amino acid replacements responsible for the thermostability of Corynebacterium efficiens.</title>
        <authorList>
            <person name="Nishio Y."/>
            <person name="Nakamura Y."/>
            <person name="Kawarabayasi Y."/>
            <person name="Usuda Y."/>
            <person name="Kimura E."/>
            <person name="Sugimoto S."/>
            <person name="Matsui K."/>
            <person name="Yamagishi A."/>
            <person name="Kikuchi H."/>
            <person name="Ikeo K."/>
            <person name="Gojobori T."/>
        </authorList>
    </citation>
    <scope>NUCLEOTIDE SEQUENCE [LARGE SCALE GENOMIC DNA]</scope>
    <source>
        <strain evidence="3">DSM 44549 / YS-314 / AJ 12310 / JCM 11189 / NBRC 100395</strain>
    </source>
</reference>
<dbReference type="KEGG" id="cef:CE1622"/>
<dbReference type="STRING" id="196164.gene:10742041"/>
<evidence type="ECO:0000313" key="3">
    <source>
        <dbReference type="Proteomes" id="UP000001409"/>
    </source>
</evidence>
<dbReference type="Proteomes" id="UP000001409">
    <property type="component" value="Chromosome"/>
</dbReference>
<dbReference type="eggNOG" id="COG2378">
    <property type="taxonomic scope" value="Bacteria"/>
</dbReference>
<feature type="domain" description="WYL" evidence="1">
    <location>
        <begin position="158"/>
        <end position="225"/>
    </location>
</feature>
<dbReference type="EMBL" id="BA000035">
    <property type="protein sequence ID" value="BAC18432.1"/>
    <property type="molecule type" value="Genomic_DNA"/>
</dbReference>
<accession>Q8FTE7</accession>